<organism evidence="2 3">
    <name type="scientific">Halomonas cerina</name>
    <dbReference type="NCBI Taxonomy" id="447424"/>
    <lineage>
        <taxon>Bacteria</taxon>
        <taxon>Pseudomonadati</taxon>
        <taxon>Pseudomonadota</taxon>
        <taxon>Gammaproteobacteria</taxon>
        <taxon>Oceanospirillales</taxon>
        <taxon>Halomonadaceae</taxon>
        <taxon>Halomonas</taxon>
    </lineage>
</organism>
<feature type="region of interest" description="Disordered" evidence="1">
    <location>
        <begin position="1"/>
        <end position="25"/>
    </location>
</feature>
<dbReference type="Proteomes" id="UP000547614">
    <property type="component" value="Unassembled WGS sequence"/>
</dbReference>
<evidence type="ECO:0000256" key="1">
    <source>
        <dbReference type="SAM" id="MobiDB-lite"/>
    </source>
</evidence>
<keyword evidence="3" id="KW-1185">Reference proteome</keyword>
<evidence type="ECO:0000313" key="2">
    <source>
        <dbReference type="EMBL" id="MBB3191597.1"/>
    </source>
</evidence>
<comment type="caution">
    <text evidence="2">The sequence shown here is derived from an EMBL/GenBank/DDBJ whole genome shotgun (WGS) entry which is preliminary data.</text>
</comment>
<protein>
    <submittedName>
        <fullName evidence="2">Uncharacterized protein</fullName>
    </submittedName>
</protein>
<accession>A0A839VFZ8</accession>
<sequence>MPTLTADIRSPAVAPSRGERRPPERRPARWWWAGLLVGCLLPAGLAQVEHLRPAERLAQICILAPALIRARTHLRARRCALRRDHRRVPRVGQHGLEPRRLSAPLRRAVAAQDVLTRRGPPRVA</sequence>
<reference evidence="2 3" key="1">
    <citation type="submission" date="2020-08" db="EMBL/GenBank/DDBJ databases">
        <title>Genomic Encyclopedia of Type Strains, Phase III (KMG-III): the genomes of soil and plant-associated and newly described type strains.</title>
        <authorList>
            <person name="Whitman W."/>
        </authorList>
    </citation>
    <scope>NUCLEOTIDE SEQUENCE [LARGE SCALE GENOMIC DNA]</scope>
    <source>
        <strain evidence="2 3">CECT 7282</strain>
    </source>
</reference>
<evidence type="ECO:0000313" key="3">
    <source>
        <dbReference type="Proteomes" id="UP000547614"/>
    </source>
</evidence>
<gene>
    <name evidence="2" type="ORF">FHR94_002861</name>
</gene>
<name>A0A839VFZ8_9GAMM</name>
<dbReference type="RefSeq" id="WP_221188490.1">
    <property type="nucleotide sequence ID" value="NZ_JACHXP010000015.1"/>
</dbReference>
<dbReference type="AlphaFoldDB" id="A0A839VFZ8"/>
<dbReference type="EMBL" id="JACHXP010000015">
    <property type="protein sequence ID" value="MBB3191597.1"/>
    <property type="molecule type" value="Genomic_DNA"/>
</dbReference>
<proteinExistence type="predicted"/>